<name>A0A4Y9TRT2_PSEFL</name>
<dbReference type="EMBL" id="SPVI01000001">
    <property type="protein sequence ID" value="TFW45199.1"/>
    <property type="molecule type" value="Genomic_DNA"/>
</dbReference>
<comment type="caution">
    <text evidence="1">The sequence shown here is derived from an EMBL/GenBank/DDBJ whole genome shotgun (WGS) entry which is preliminary data.</text>
</comment>
<organism evidence="1 2">
    <name type="scientific">Pseudomonas fluorescens</name>
    <dbReference type="NCBI Taxonomy" id="294"/>
    <lineage>
        <taxon>Bacteria</taxon>
        <taxon>Pseudomonadati</taxon>
        <taxon>Pseudomonadota</taxon>
        <taxon>Gammaproteobacteria</taxon>
        <taxon>Pseudomonadales</taxon>
        <taxon>Pseudomonadaceae</taxon>
        <taxon>Pseudomonas</taxon>
    </lineage>
</organism>
<protein>
    <submittedName>
        <fullName evidence="1">Uncharacterized protein</fullName>
    </submittedName>
</protein>
<reference evidence="1 2" key="1">
    <citation type="submission" date="2019-03" db="EMBL/GenBank/DDBJ databases">
        <title>Biocontrol and xenobiotic degradation properties of endophytic Pseudomonas fluorescens strain BRZ63.</title>
        <authorList>
            <person name="Chlebek D.A."/>
            <person name="Pinski A."/>
            <person name="Zur J.P."/>
            <person name="Michalska J."/>
            <person name="Hupert-Kocurek K.T."/>
        </authorList>
    </citation>
    <scope>NUCLEOTIDE SEQUENCE [LARGE SCALE GENOMIC DNA]</scope>
    <source>
        <strain evidence="1 2">BRZ63</strain>
    </source>
</reference>
<dbReference type="AlphaFoldDB" id="A0A4Y9TRT2"/>
<evidence type="ECO:0000313" key="1">
    <source>
        <dbReference type="EMBL" id="TFW45199.1"/>
    </source>
</evidence>
<accession>A0A4Y9TRT2</accession>
<evidence type="ECO:0000313" key="2">
    <source>
        <dbReference type="Proteomes" id="UP000297322"/>
    </source>
</evidence>
<dbReference type="RefSeq" id="WP_026067246.1">
    <property type="nucleotide sequence ID" value="NZ_SPVI01000001.1"/>
</dbReference>
<proteinExistence type="predicted"/>
<gene>
    <name evidence="1" type="ORF">E4T65_01725</name>
</gene>
<dbReference type="Proteomes" id="UP000297322">
    <property type="component" value="Unassembled WGS sequence"/>
</dbReference>
<sequence>MLEWDRQRRHEEIIFASTSPDLALRTVEHQVKRYGKSLLALLDLAEPGQDTPAYQALLALDTQCQAHAATIRTLINDAGKRVFEFAFCLRACR</sequence>